<name>A0A0G0LU61_9BACT</name>
<evidence type="ECO:0000256" key="5">
    <source>
        <dbReference type="PIRSR" id="PIRSR613078-2"/>
    </source>
</evidence>
<evidence type="ECO:0000256" key="2">
    <source>
        <dbReference type="ARBA" id="ARBA00012028"/>
    </source>
</evidence>
<evidence type="ECO:0000256" key="3">
    <source>
        <dbReference type="ARBA" id="ARBA00023152"/>
    </source>
</evidence>
<dbReference type="Gene3D" id="3.40.50.1240">
    <property type="entry name" value="Phosphoglycerate mutase-like"/>
    <property type="match status" value="1"/>
</dbReference>
<evidence type="ECO:0000256" key="6">
    <source>
        <dbReference type="PIRSR" id="PIRSR613078-3"/>
    </source>
</evidence>
<dbReference type="CDD" id="cd07067">
    <property type="entry name" value="HP_PGM_like"/>
    <property type="match status" value="1"/>
</dbReference>
<comment type="similarity">
    <text evidence="1">Belongs to the phosphoglycerate mutase family. BPG-dependent PGAM subfamily.</text>
</comment>
<gene>
    <name evidence="7" type="ORF">UT14_C0010G0015</name>
</gene>
<dbReference type="GO" id="GO:0004619">
    <property type="term" value="F:phosphoglycerate mutase activity"/>
    <property type="evidence" value="ECO:0007669"/>
    <property type="project" value="UniProtKB-EC"/>
</dbReference>
<dbReference type="Pfam" id="PF00300">
    <property type="entry name" value="His_Phos_1"/>
    <property type="match status" value="1"/>
</dbReference>
<evidence type="ECO:0000256" key="1">
    <source>
        <dbReference type="ARBA" id="ARBA00006717"/>
    </source>
</evidence>
<dbReference type="EC" id="5.4.2.11" evidence="2"/>
<sequence length="163" mass="18941">STLTPTGIKQAKQLSLLLKDKKIDIAYHSRLSRSKDTLRQVLKSHPECKQIYKDDRIIERNYGKLSGFAHQTIINEFGQKQFDKWHRSWDERPPQGESFADVALRVGDFIKDLKSKYSGKNVSIVVSAHGNSIRAFRKIMEKSTESEASSWKIPYDQYFEYKI</sequence>
<feature type="binding site" evidence="5">
    <location>
        <begin position="130"/>
        <end position="131"/>
    </location>
    <ligand>
        <name>substrate</name>
    </ligand>
</feature>
<keyword evidence="3" id="KW-0324">Glycolysis</keyword>
<dbReference type="Proteomes" id="UP000033841">
    <property type="component" value="Unassembled WGS sequence"/>
</dbReference>
<dbReference type="EMBL" id="LBVR01000010">
    <property type="protein sequence ID" value="KKQ91525.1"/>
    <property type="molecule type" value="Genomic_DNA"/>
</dbReference>
<feature type="binding site" evidence="5">
    <location>
        <begin position="59"/>
        <end position="62"/>
    </location>
    <ligand>
        <name>substrate</name>
    </ligand>
</feature>
<dbReference type="GO" id="GO:0006096">
    <property type="term" value="P:glycolytic process"/>
    <property type="evidence" value="ECO:0007669"/>
    <property type="project" value="UniProtKB-KW"/>
</dbReference>
<accession>A0A0G0LU61</accession>
<dbReference type="InterPro" id="IPR029033">
    <property type="entry name" value="His_PPase_superfam"/>
</dbReference>
<dbReference type="InterPro" id="IPR005952">
    <property type="entry name" value="Phosphogly_mut1"/>
</dbReference>
<dbReference type="AlphaFoldDB" id="A0A0G0LU61"/>
<dbReference type="SUPFAM" id="SSF53254">
    <property type="entry name" value="Phosphoglycerate mutase-like"/>
    <property type="match status" value="1"/>
</dbReference>
<feature type="non-terminal residue" evidence="7">
    <location>
        <position position="1"/>
    </location>
</feature>
<protein>
    <recommendedName>
        <fullName evidence="2">phosphoglycerate mutase (2,3-diphosphoglycerate-dependent)</fullName>
        <ecNumber evidence="2">5.4.2.11</ecNumber>
    </recommendedName>
</protein>
<feature type="binding site" evidence="5">
    <location>
        <position position="33"/>
    </location>
    <ligand>
        <name>substrate</name>
    </ligand>
</feature>
<dbReference type="InterPro" id="IPR013078">
    <property type="entry name" value="His_Pase_superF_clade-1"/>
</dbReference>
<organism evidence="7 8">
    <name type="scientific">Candidatus Shapirobacteria bacterium GW2011_GWE1_38_92</name>
    <dbReference type="NCBI Taxonomy" id="1618489"/>
    <lineage>
        <taxon>Bacteria</taxon>
        <taxon>Candidatus Shapironibacteriota</taxon>
    </lineage>
</organism>
<evidence type="ECO:0000313" key="7">
    <source>
        <dbReference type="EMBL" id="KKQ91525.1"/>
    </source>
</evidence>
<dbReference type="PANTHER" id="PTHR11931">
    <property type="entry name" value="PHOSPHOGLYCERATE MUTASE"/>
    <property type="match status" value="1"/>
</dbReference>
<proteinExistence type="inferred from homology"/>
<comment type="caution">
    <text evidence="7">The sequence shown here is derived from an EMBL/GenBank/DDBJ whole genome shotgun (WGS) entry which is preliminary data.</text>
</comment>
<evidence type="ECO:0000313" key="8">
    <source>
        <dbReference type="Proteomes" id="UP000033841"/>
    </source>
</evidence>
<reference evidence="7 8" key="1">
    <citation type="journal article" date="2015" name="Nature">
        <title>rRNA introns, odd ribosomes, and small enigmatic genomes across a large radiation of phyla.</title>
        <authorList>
            <person name="Brown C.T."/>
            <person name="Hug L.A."/>
            <person name="Thomas B.C."/>
            <person name="Sharon I."/>
            <person name="Castelle C.J."/>
            <person name="Singh A."/>
            <person name="Wilkins M.J."/>
            <person name="Williams K.H."/>
            <person name="Banfield J.F."/>
        </authorList>
    </citation>
    <scope>NUCLEOTIDE SEQUENCE [LARGE SCALE GENOMIC DNA]</scope>
</reference>
<evidence type="ECO:0000256" key="4">
    <source>
        <dbReference type="ARBA" id="ARBA00023235"/>
    </source>
</evidence>
<keyword evidence="4" id="KW-0413">Isomerase</keyword>
<feature type="site" description="Transition state stabilizer" evidence="6">
    <location>
        <position position="129"/>
    </location>
</feature>